<dbReference type="SUPFAM" id="SSF53613">
    <property type="entry name" value="Ribokinase-like"/>
    <property type="match status" value="1"/>
</dbReference>
<accession>A0A2H0XU21</accession>
<dbReference type="Proteomes" id="UP000231343">
    <property type="component" value="Unassembled WGS sequence"/>
</dbReference>
<organism evidence="2 3">
    <name type="scientific">Candidatus Saganbacteria bacterium CG08_land_8_20_14_0_20_45_16</name>
    <dbReference type="NCBI Taxonomy" id="2014293"/>
    <lineage>
        <taxon>Bacteria</taxon>
        <taxon>Bacillati</taxon>
        <taxon>Saganbacteria</taxon>
    </lineage>
</organism>
<dbReference type="InterPro" id="IPR011611">
    <property type="entry name" value="PfkB_dom"/>
</dbReference>
<dbReference type="Pfam" id="PF00294">
    <property type="entry name" value="PfkB"/>
    <property type="match status" value="1"/>
</dbReference>
<dbReference type="PANTHER" id="PTHR46566:SF2">
    <property type="entry name" value="ATP-DEPENDENT 6-PHOSPHOFRUCTOKINASE ISOZYME 2"/>
    <property type="match status" value="1"/>
</dbReference>
<sequence>MLRDAGPAQKYFASPEAKMAWLQARAWVRASHLASQRSSDSVAATSFWPTGAKRSQESFLVIAASKPLDAYRLSRSNQAVARESIEALIPQLIQSANDLNAPELTGLALFNAFNHLSNLREDREFNGLIAAVVAKDRPEFSFYAGRTGEVLNNLLTNRSSPIPIEDGIEIKDDQTRIPLIVSLDKKQSPLPKGTVIDSDAKATLEAKLFDRLNEVKAGDIVVISGSLAPGLDDGYYAQLGAKPRKIKGIKVIIDTKGKPAEAVIKQEAATHISMNQFEFGELYKIHHQNINGLVAKAQEIINASPEDTGIQEIIITLGADGAMAVTRDRYWLASAPEVTAVSEIGAGDTRLAEWVYQIWREKVSPEEAFTYSIAATSASVTHPGTGEGIRNRVEGEIDTLLEKINLAEKVLRENPLATGTLPTSKIISKLTALDTPSGLPLNVPVHIAVLLTSQGFTGQLYKILLEGIDEASAVTLSRSAAEGKTTFVLDVLHARARTELELMAHGGHSEKGTFTLRAGRTLGLGSGFFTSTLYEILDLLKCAGNISRGQKNAPGSSIYLAGPLAKALGPMPDECRANMVVYSLPNGFDEKATVDPNLPLMTILRAAAQANGVKLTDLEVFMMDRERQQEERGLLHQNRIPHTLIKDGSHDAVLLAMSGLRPNNHLPVFFGSCGLTEASANYLEALTLPGVAVGMRVLGDLSSSVGDAVLSFTKTLGELNDREMAAASKAIPEEVLKALPQDVPIASLFTPEAAANLSKLRPFDANDILAGNRLFARETLTLPTERDPFIRLRNNAGEAIELINATWDSNLLTGVTTFILGSPLLRIPGVGTIYDNEHYQVSSLVIARVDGTTRVWLEPTTVSLTELKQRFPLAFR</sequence>
<dbReference type="Gene3D" id="3.40.190.90">
    <property type="match status" value="1"/>
</dbReference>
<proteinExistence type="predicted"/>
<reference evidence="2 3" key="1">
    <citation type="submission" date="2017-09" db="EMBL/GenBank/DDBJ databases">
        <title>Depth-based differentiation of microbial function through sediment-hosted aquifers and enrichment of novel symbionts in the deep terrestrial subsurface.</title>
        <authorList>
            <person name="Probst A.J."/>
            <person name="Ladd B."/>
            <person name="Jarett J.K."/>
            <person name="Geller-Mcgrath D.E."/>
            <person name="Sieber C.M."/>
            <person name="Emerson J.B."/>
            <person name="Anantharaman K."/>
            <person name="Thomas B.C."/>
            <person name="Malmstrom R."/>
            <person name="Stieglmeier M."/>
            <person name="Klingl A."/>
            <person name="Woyke T."/>
            <person name="Ryan C.M."/>
            <person name="Banfield J.F."/>
        </authorList>
    </citation>
    <scope>NUCLEOTIDE SEQUENCE [LARGE SCALE GENOMIC DNA]</scope>
    <source>
        <strain evidence="2">CG08_land_8_20_14_0_20_45_16</strain>
    </source>
</reference>
<evidence type="ECO:0000259" key="1">
    <source>
        <dbReference type="Pfam" id="PF00294"/>
    </source>
</evidence>
<comment type="caution">
    <text evidence="2">The sequence shown here is derived from an EMBL/GenBank/DDBJ whole genome shotgun (WGS) entry which is preliminary data.</text>
</comment>
<dbReference type="InterPro" id="IPR029056">
    <property type="entry name" value="Ribokinase-like"/>
</dbReference>
<feature type="domain" description="Carbohydrate kinase PfkB" evidence="1">
    <location>
        <begin position="201"/>
        <end position="389"/>
    </location>
</feature>
<dbReference type="GO" id="GO:0008443">
    <property type="term" value="F:phosphofructokinase activity"/>
    <property type="evidence" value="ECO:0007669"/>
    <property type="project" value="TreeGrafter"/>
</dbReference>
<dbReference type="Gene3D" id="3.40.1190.20">
    <property type="match status" value="1"/>
</dbReference>
<evidence type="ECO:0000313" key="2">
    <source>
        <dbReference type="EMBL" id="PIS28436.1"/>
    </source>
</evidence>
<dbReference type="EMBL" id="PEYM01000132">
    <property type="protein sequence ID" value="PIS28436.1"/>
    <property type="molecule type" value="Genomic_DNA"/>
</dbReference>
<gene>
    <name evidence="2" type="ORF">COT42_08090</name>
</gene>
<name>A0A2H0XU21_UNCSA</name>
<dbReference type="AlphaFoldDB" id="A0A2H0XU21"/>
<dbReference type="PANTHER" id="PTHR46566">
    <property type="entry name" value="1-PHOSPHOFRUCTOKINASE-RELATED"/>
    <property type="match status" value="1"/>
</dbReference>
<dbReference type="GO" id="GO:0005829">
    <property type="term" value="C:cytosol"/>
    <property type="evidence" value="ECO:0007669"/>
    <property type="project" value="TreeGrafter"/>
</dbReference>
<evidence type="ECO:0000313" key="3">
    <source>
        <dbReference type="Proteomes" id="UP000231343"/>
    </source>
</evidence>
<protein>
    <recommendedName>
        <fullName evidence="1">Carbohydrate kinase PfkB domain-containing protein</fullName>
    </recommendedName>
</protein>